<dbReference type="Proteomes" id="UP001164286">
    <property type="component" value="Unassembled WGS sequence"/>
</dbReference>
<feature type="region of interest" description="Disordered" evidence="3">
    <location>
        <begin position="324"/>
        <end position="378"/>
    </location>
</feature>
<feature type="region of interest" description="Disordered" evidence="3">
    <location>
        <begin position="176"/>
        <end position="211"/>
    </location>
</feature>
<dbReference type="EMBL" id="JAKWFO010000003">
    <property type="protein sequence ID" value="KAI9638249.1"/>
    <property type="molecule type" value="Genomic_DNA"/>
</dbReference>
<dbReference type="InterPro" id="IPR050410">
    <property type="entry name" value="CCR4/nocturin_mRNA_transcr"/>
</dbReference>
<keyword evidence="6" id="KW-1185">Reference proteome</keyword>
<protein>
    <submittedName>
        <fullName evidence="5">Endonuclease/exonuclease/phosphatase</fullName>
    </submittedName>
</protein>
<organism evidence="5 6">
    <name type="scientific">Dioszegia hungarica</name>
    <dbReference type="NCBI Taxonomy" id="4972"/>
    <lineage>
        <taxon>Eukaryota</taxon>
        <taxon>Fungi</taxon>
        <taxon>Dikarya</taxon>
        <taxon>Basidiomycota</taxon>
        <taxon>Agaricomycotina</taxon>
        <taxon>Tremellomycetes</taxon>
        <taxon>Tremellales</taxon>
        <taxon>Bulleribasidiaceae</taxon>
        <taxon>Dioszegia</taxon>
    </lineage>
</organism>
<feature type="domain" description="Endonuclease/exonuclease/phosphatase" evidence="4">
    <location>
        <begin position="73"/>
        <end position="325"/>
    </location>
</feature>
<name>A0AA38LXS7_9TREE</name>
<feature type="compositionally biased region" description="Acidic residues" evidence="3">
    <location>
        <begin position="176"/>
        <end position="189"/>
    </location>
</feature>
<dbReference type="SUPFAM" id="SSF56219">
    <property type="entry name" value="DNase I-like"/>
    <property type="match status" value="1"/>
</dbReference>
<proteinExistence type="inferred from homology"/>
<feature type="compositionally biased region" description="Basic and acidic residues" evidence="3">
    <location>
        <begin position="190"/>
        <end position="202"/>
    </location>
</feature>
<sequence length="518" mass="57030">MGLKPTLTPEQQAVAAERRAAREAKRLALAAGVEQPVEEVEDPRARVLKREWIPARAAPGAAGTGKKQGVKIITWNILAQTLIRRDLFPGSDSLRWGDRRAMLESELGHYGRMADILCMQECDRLPDLINSMPYDACVQAKGRGKQHGLVIAYKSERFGFRGTRVIHLDEEEISPLPEGEVDEVDEDDGRDAKKWQRGEDERRRRRGGTRQTKNVGLMVGLEDKERAGKGEGVIVITAHLFWHPKYLYERVRQFIILLRALQAFRKEHGLESWPAIMAGDFNSSPCEAPYQLLVDPSKSLQPDVRERLEESRVVHNSVDRIAPASYAPIEKPTSTSTSANGTGANTPTALAAPVDAMTEKDDEGEAEVDPTTKTRPLQTRDGILPVDALQKIMQELVGEGLKSAYDVAQWAGKADDTFASRDGWPEGTKADKGGDEPGYTCFTGLFKLTLGGSHGLSLGVPILMRIDYLFIIPPKTGDADVEVKQVLRPAKKTELGEGLPMKGIGASDHLAVGCEVTW</sequence>
<evidence type="ECO:0000313" key="6">
    <source>
        <dbReference type="Proteomes" id="UP001164286"/>
    </source>
</evidence>
<evidence type="ECO:0000313" key="5">
    <source>
        <dbReference type="EMBL" id="KAI9638249.1"/>
    </source>
</evidence>
<dbReference type="Pfam" id="PF03372">
    <property type="entry name" value="Exo_endo_phos"/>
    <property type="match status" value="1"/>
</dbReference>
<evidence type="ECO:0000256" key="2">
    <source>
        <dbReference type="ARBA" id="ARBA00022801"/>
    </source>
</evidence>
<dbReference type="GO" id="GO:0004519">
    <property type="term" value="F:endonuclease activity"/>
    <property type="evidence" value="ECO:0007669"/>
    <property type="project" value="UniProtKB-KW"/>
</dbReference>
<dbReference type="Gene3D" id="3.60.10.10">
    <property type="entry name" value="Endonuclease/exonuclease/phosphatase"/>
    <property type="match status" value="1"/>
</dbReference>
<dbReference type="InterPro" id="IPR036691">
    <property type="entry name" value="Endo/exonu/phosph_ase_sf"/>
</dbReference>
<evidence type="ECO:0000256" key="1">
    <source>
        <dbReference type="ARBA" id="ARBA00010774"/>
    </source>
</evidence>
<feature type="compositionally biased region" description="Low complexity" evidence="3">
    <location>
        <begin position="333"/>
        <end position="346"/>
    </location>
</feature>
<dbReference type="PANTHER" id="PTHR12121">
    <property type="entry name" value="CARBON CATABOLITE REPRESSOR PROTEIN 4"/>
    <property type="match status" value="1"/>
</dbReference>
<dbReference type="GO" id="GO:0000175">
    <property type="term" value="F:3'-5'-RNA exonuclease activity"/>
    <property type="evidence" value="ECO:0007669"/>
    <property type="project" value="TreeGrafter"/>
</dbReference>
<gene>
    <name evidence="5" type="ORF">MKK02DRAFT_23151</name>
</gene>
<evidence type="ECO:0000259" key="4">
    <source>
        <dbReference type="Pfam" id="PF03372"/>
    </source>
</evidence>
<dbReference type="AlphaFoldDB" id="A0AA38LXS7"/>
<comment type="similarity">
    <text evidence="1">Belongs to the CCR4/nocturin family.</text>
</comment>
<dbReference type="GeneID" id="77725880"/>
<dbReference type="GO" id="GO:0006139">
    <property type="term" value="P:nucleobase-containing compound metabolic process"/>
    <property type="evidence" value="ECO:0007669"/>
    <property type="project" value="UniProtKB-ARBA"/>
</dbReference>
<keyword evidence="5" id="KW-0255">Endonuclease</keyword>
<accession>A0AA38LXS7</accession>
<dbReference type="PANTHER" id="PTHR12121:SF45">
    <property type="entry name" value="NOCTURNIN"/>
    <property type="match status" value="1"/>
</dbReference>
<dbReference type="RefSeq" id="XP_052948026.1">
    <property type="nucleotide sequence ID" value="XM_053086679.1"/>
</dbReference>
<dbReference type="InterPro" id="IPR005135">
    <property type="entry name" value="Endo/exonuclease/phosphatase"/>
</dbReference>
<keyword evidence="2" id="KW-0378">Hydrolase</keyword>
<comment type="caution">
    <text evidence="5">The sequence shown here is derived from an EMBL/GenBank/DDBJ whole genome shotgun (WGS) entry which is preliminary data.</text>
</comment>
<evidence type="ECO:0000256" key="3">
    <source>
        <dbReference type="SAM" id="MobiDB-lite"/>
    </source>
</evidence>
<reference evidence="5" key="1">
    <citation type="journal article" date="2022" name="G3 (Bethesda)">
        <title>High quality genome of the basidiomycete yeast Dioszegia hungarica PDD-24b-2 isolated from cloud water.</title>
        <authorList>
            <person name="Jarrige D."/>
            <person name="Haridas S."/>
            <person name="Bleykasten-Grosshans C."/>
            <person name="Joly M."/>
            <person name="Nadalig T."/>
            <person name="Sancelme M."/>
            <person name="Vuilleumier S."/>
            <person name="Grigoriev I.V."/>
            <person name="Amato P."/>
            <person name="Bringel F."/>
        </authorList>
    </citation>
    <scope>NUCLEOTIDE SEQUENCE</scope>
    <source>
        <strain evidence="5">PDD-24b-2</strain>
    </source>
</reference>
<keyword evidence="5" id="KW-0540">Nuclease</keyword>